<protein>
    <submittedName>
        <fullName evidence="1">Uncharacterized protein</fullName>
    </submittedName>
</protein>
<dbReference type="AlphaFoldDB" id="A0A9P2LKF5"/>
<dbReference type="Gene3D" id="2.30.30.110">
    <property type="match status" value="1"/>
</dbReference>
<gene>
    <name evidence="1" type="ORF">CLG_B2214</name>
</gene>
<reference evidence="1 2" key="1">
    <citation type="submission" date="2009-10" db="EMBL/GenBank/DDBJ databases">
        <authorList>
            <person name="Shrivastava S."/>
            <person name="Brinkac L.B."/>
            <person name="Brown J.L."/>
            <person name="Bruce D.B."/>
            <person name="Detter C."/>
            <person name="Green L.D."/>
            <person name="Munk C.A."/>
            <person name="Rogers Y.C."/>
            <person name="Tapia R."/>
            <person name="Saunders E.S."/>
            <person name="Sims D.R."/>
            <person name="Smith L.A."/>
            <person name="Smith T.J."/>
            <person name="Sutton G."/>
            <person name="Brettin T."/>
        </authorList>
    </citation>
    <scope>NUCLEOTIDE SEQUENCE [LARGE SCALE GENOMIC DNA]</scope>
    <source>
        <strain evidence="2">D str. 1873</strain>
    </source>
</reference>
<accession>A0A9P2LKF5</accession>
<evidence type="ECO:0000313" key="2">
    <source>
        <dbReference type="Proteomes" id="UP000006160"/>
    </source>
</evidence>
<evidence type="ECO:0000313" key="1">
    <source>
        <dbReference type="EMBL" id="EES90397.1"/>
    </source>
</evidence>
<dbReference type="EMBL" id="ACSJ01000013">
    <property type="protein sequence ID" value="EES90397.1"/>
    <property type="molecule type" value="Genomic_DNA"/>
</dbReference>
<name>A0A9P2LKF5_CLOBO</name>
<sequence>MCKVGDIILVKNYMDNEQRLNRHSFVVLSDKSGKIHGLDYNIICNVMSSFKNKKQQEKKLQYAGNFPITHNDTVTDPDNGKDGYIKAEQLYYFNKDKLDYMVIGQIKPEAFNLLIEFIEKLDVEFKIIIDNL</sequence>
<comment type="caution">
    <text evidence="1">The sequence shown here is derived from an EMBL/GenBank/DDBJ whole genome shotgun (WGS) entry which is preliminary data.</text>
</comment>
<dbReference type="Proteomes" id="UP000006160">
    <property type="component" value="Unassembled WGS sequence"/>
</dbReference>
<organism evidence="1 2">
    <name type="scientific">Clostridium botulinum D str. 1873</name>
    <dbReference type="NCBI Taxonomy" id="592027"/>
    <lineage>
        <taxon>Bacteria</taxon>
        <taxon>Bacillati</taxon>
        <taxon>Bacillota</taxon>
        <taxon>Clostridia</taxon>
        <taxon>Eubacteriales</taxon>
        <taxon>Clostridiaceae</taxon>
        <taxon>Clostridium</taxon>
    </lineage>
</organism>
<proteinExistence type="predicted"/>
<dbReference type="InterPro" id="IPR011067">
    <property type="entry name" value="Plasmid_toxin/cell-grow_inhib"/>
</dbReference>